<dbReference type="InterPro" id="IPR008615">
    <property type="entry name" value="FNIP"/>
</dbReference>
<reference evidence="1 2" key="1">
    <citation type="journal article" date="2011" name="Genome Res.">
        <title>Phylogeny-wide analysis of social amoeba genomes highlights ancient origins for complex intercellular communication.</title>
        <authorList>
            <person name="Heidel A.J."/>
            <person name="Lawal H.M."/>
            <person name="Felder M."/>
            <person name="Schilde C."/>
            <person name="Helps N.R."/>
            <person name="Tunggal B."/>
            <person name="Rivero F."/>
            <person name="John U."/>
            <person name="Schleicher M."/>
            <person name="Eichinger L."/>
            <person name="Platzer M."/>
            <person name="Noegel A.A."/>
            <person name="Schaap P."/>
            <person name="Gloeckner G."/>
        </authorList>
    </citation>
    <scope>NUCLEOTIDE SEQUENCE [LARGE SCALE GENOMIC DNA]</scope>
    <source>
        <strain evidence="2">ATCC 26659 / Pp 5 / PN500</strain>
    </source>
</reference>
<name>D3BBS4_HETP5</name>
<sequence>MNFILPHYILKHILSYVLDDIDRMCFVMCCRQLFQDRDKFLTFNKQVDLQNNIYFQFNSFRKQFSKKKGSSFRFFEHSKFYEYYLSGLIPSNITHLLIALNAPLLKQGLIPRSVTDLEFSDDFNQEIPPNFKDVDIYLRILDEKSTIVFNLNKVDGGLIPTESLTNQSFFKNYSNYLAKLDKLNSINNSNNNYSSSSNNFNSTSGGGSETLLLSLDLVENVFVF</sequence>
<evidence type="ECO:0000313" key="1">
    <source>
        <dbReference type="EMBL" id="EFA81107.1"/>
    </source>
</evidence>
<organism evidence="1 2">
    <name type="scientific">Heterostelium pallidum (strain ATCC 26659 / Pp 5 / PN500)</name>
    <name type="common">Cellular slime mold</name>
    <name type="synonym">Polysphondylium pallidum</name>
    <dbReference type="NCBI Taxonomy" id="670386"/>
    <lineage>
        <taxon>Eukaryota</taxon>
        <taxon>Amoebozoa</taxon>
        <taxon>Evosea</taxon>
        <taxon>Eumycetozoa</taxon>
        <taxon>Dictyostelia</taxon>
        <taxon>Acytosteliales</taxon>
        <taxon>Acytosteliaceae</taxon>
        <taxon>Heterostelium</taxon>
    </lineage>
</organism>
<dbReference type="EMBL" id="ADBJ01000026">
    <property type="protein sequence ID" value="EFA81107.1"/>
    <property type="molecule type" value="Genomic_DNA"/>
</dbReference>
<comment type="caution">
    <text evidence="1">The sequence shown here is derived from an EMBL/GenBank/DDBJ whole genome shotgun (WGS) entry which is preliminary data.</text>
</comment>
<accession>D3BBS4</accession>
<dbReference type="GeneID" id="31361427"/>
<evidence type="ECO:0008006" key="3">
    <source>
        <dbReference type="Google" id="ProtNLM"/>
    </source>
</evidence>
<dbReference type="Pfam" id="PF05725">
    <property type="entry name" value="FNIP"/>
    <property type="match status" value="1"/>
</dbReference>
<evidence type="ECO:0000313" key="2">
    <source>
        <dbReference type="Proteomes" id="UP000001396"/>
    </source>
</evidence>
<dbReference type="AlphaFoldDB" id="D3BBS4"/>
<proteinExistence type="predicted"/>
<protein>
    <recommendedName>
        <fullName evidence="3">F-box domain-containing protein</fullName>
    </recommendedName>
</protein>
<keyword evidence="2" id="KW-1185">Reference proteome</keyword>
<dbReference type="Proteomes" id="UP000001396">
    <property type="component" value="Unassembled WGS sequence"/>
</dbReference>
<dbReference type="InParanoid" id="D3BBS4"/>
<gene>
    <name evidence="1" type="ORF">PPL_05943</name>
</gene>
<dbReference type="RefSeq" id="XP_020433225.1">
    <property type="nucleotide sequence ID" value="XM_020576813.1"/>
</dbReference>